<dbReference type="Pfam" id="PF00665">
    <property type="entry name" value="rve"/>
    <property type="match status" value="1"/>
</dbReference>
<evidence type="ECO:0000313" key="3">
    <source>
        <dbReference type="Proteomes" id="UP000663880"/>
    </source>
</evidence>
<sequence length="326" mass="37749">MREEITKYINECTICGQTKYDRNPIRPQFNIVPPATKPFEIVHMDLFTAQAEKYLTFVDSFSKYGQAYHLRDGTAISIIQGLLHFSTHHGLPLTIVTDNGTEFTNQLFAEFVRLHKINHHRTLAHSPNDNGIIERFHSSLLEHLRILCLKNKDEPTINQIPYAILAYNSSVHSFTKCRPHDIIRGHFDPRDPLDLNLAEHLMQQYIITHRDQMKTVYEMISEATTIDRTNLMTNRNKNREPETEYVPDQQVFIKNPLASRQKLAPRYTHDTVLADLPIHIYTSKKKGPVAKSRLKRVPKTSKLLQVPTNTEIDNDEGSRNKTLLNF</sequence>
<dbReference type="SUPFAM" id="SSF53098">
    <property type="entry name" value="Ribonuclease H-like"/>
    <property type="match status" value="1"/>
</dbReference>
<proteinExistence type="predicted"/>
<dbReference type="EMBL" id="CAJOBZ010000016">
    <property type="protein sequence ID" value="CAF4852745.1"/>
    <property type="molecule type" value="Genomic_DNA"/>
</dbReference>
<comment type="caution">
    <text evidence="2">The sequence shown here is derived from an EMBL/GenBank/DDBJ whole genome shotgun (WGS) entry which is preliminary data.</text>
</comment>
<dbReference type="PANTHER" id="PTHR37984:SF15">
    <property type="entry name" value="INTEGRASE CATALYTIC DOMAIN-CONTAINING PROTEIN"/>
    <property type="match status" value="1"/>
</dbReference>
<dbReference type="GO" id="GO:0003676">
    <property type="term" value="F:nucleic acid binding"/>
    <property type="evidence" value="ECO:0007669"/>
    <property type="project" value="InterPro"/>
</dbReference>
<feature type="domain" description="Integrase catalytic" evidence="1">
    <location>
        <begin position="34"/>
        <end position="187"/>
    </location>
</feature>
<dbReference type="InterPro" id="IPR050951">
    <property type="entry name" value="Retrovirus_Pol_polyprotein"/>
</dbReference>
<dbReference type="OrthoDB" id="4369127at2759"/>
<dbReference type="GO" id="GO:0015074">
    <property type="term" value="P:DNA integration"/>
    <property type="evidence" value="ECO:0007669"/>
    <property type="project" value="InterPro"/>
</dbReference>
<evidence type="ECO:0000259" key="1">
    <source>
        <dbReference type="PROSITE" id="PS50994"/>
    </source>
</evidence>
<dbReference type="Gene3D" id="3.30.420.10">
    <property type="entry name" value="Ribonuclease H-like superfamily/Ribonuclease H"/>
    <property type="match status" value="1"/>
</dbReference>
<dbReference type="Proteomes" id="UP000663880">
    <property type="component" value="Unassembled WGS sequence"/>
</dbReference>
<dbReference type="PROSITE" id="PS50994">
    <property type="entry name" value="INTEGRASE"/>
    <property type="match status" value="1"/>
</dbReference>
<accession>A0A821SCN6</accession>
<dbReference type="InterPro" id="IPR036397">
    <property type="entry name" value="RNaseH_sf"/>
</dbReference>
<reference evidence="2" key="1">
    <citation type="submission" date="2021-02" db="EMBL/GenBank/DDBJ databases">
        <authorList>
            <person name="Steward A R."/>
        </authorList>
    </citation>
    <scope>NUCLEOTIDE SEQUENCE</scope>
</reference>
<name>A0A821SCN6_9NEOP</name>
<keyword evidence="3" id="KW-1185">Reference proteome</keyword>
<dbReference type="InterPro" id="IPR001584">
    <property type="entry name" value="Integrase_cat-core"/>
</dbReference>
<dbReference type="InterPro" id="IPR012337">
    <property type="entry name" value="RNaseH-like_sf"/>
</dbReference>
<gene>
    <name evidence="2" type="ORF">PMACD_LOCUS7215</name>
</gene>
<protein>
    <recommendedName>
        <fullName evidence="1">Integrase catalytic domain-containing protein</fullName>
    </recommendedName>
</protein>
<dbReference type="AlphaFoldDB" id="A0A821SCN6"/>
<evidence type="ECO:0000313" key="2">
    <source>
        <dbReference type="EMBL" id="CAF4852745.1"/>
    </source>
</evidence>
<dbReference type="PANTHER" id="PTHR37984">
    <property type="entry name" value="PROTEIN CBG26694"/>
    <property type="match status" value="1"/>
</dbReference>
<organism evidence="2 3">
    <name type="scientific">Pieris macdunnoughi</name>
    <dbReference type="NCBI Taxonomy" id="345717"/>
    <lineage>
        <taxon>Eukaryota</taxon>
        <taxon>Metazoa</taxon>
        <taxon>Ecdysozoa</taxon>
        <taxon>Arthropoda</taxon>
        <taxon>Hexapoda</taxon>
        <taxon>Insecta</taxon>
        <taxon>Pterygota</taxon>
        <taxon>Neoptera</taxon>
        <taxon>Endopterygota</taxon>
        <taxon>Lepidoptera</taxon>
        <taxon>Glossata</taxon>
        <taxon>Ditrysia</taxon>
        <taxon>Papilionoidea</taxon>
        <taxon>Pieridae</taxon>
        <taxon>Pierinae</taxon>
        <taxon>Pieris</taxon>
    </lineage>
</organism>